<keyword evidence="3" id="KW-0732">Signal</keyword>
<dbReference type="EC" id="3.2.1.52" evidence="7"/>
<keyword evidence="11" id="KW-1185">Reference proteome</keyword>
<evidence type="ECO:0000313" key="10">
    <source>
        <dbReference type="EMBL" id="KAF2485628.1"/>
    </source>
</evidence>
<dbReference type="InterPro" id="IPR017853">
    <property type="entry name" value="GH"/>
</dbReference>
<accession>A0A6A6PZJ1</accession>
<dbReference type="GeneID" id="54474071"/>
<dbReference type="OrthoDB" id="428480at2759"/>
<evidence type="ECO:0000256" key="3">
    <source>
        <dbReference type="ARBA" id="ARBA00022729"/>
    </source>
</evidence>
<dbReference type="AlphaFoldDB" id="A0A6A6PZJ1"/>
<dbReference type="GO" id="GO:0016020">
    <property type="term" value="C:membrane"/>
    <property type="evidence" value="ECO:0007669"/>
    <property type="project" value="TreeGrafter"/>
</dbReference>
<evidence type="ECO:0000256" key="4">
    <source>
        <dbReference type="ARBA" id="ARBA00022801"/>
    </source>
</evidence>
<dbReference type="PANTHER" id="PTHR22600">
    <property type="entry name" value="BETA-HEXOSAMINIDASE"/>
    <property type="match status" value="1"/>
</dbReference>
<evidence type="ECO:0000256" key="7">
    <source>
        <dbReference type="PIRNR" id="PIRNR001093"/>
    </source>
</evidence>
<reference evidence="10" key="1">
    <citation type="journal article" date="2020" name="Stud. Mycol.">
        <title>101 Dothideomycetes genomes: a test case for predicting lifestyles and emergence of pathogens.</title>
        <authorList>
            <person name="Haridas S."/>
            <person name="Albert R."/>
            <person name="Binder M."/>
            <person name="Bloem J."/>
            <person name="Labutti K."/>
            <person name="Salamov A."/>
            <person name="Andreopoulos B."/>
            <person name="Baker S."/>
            <person name="Barry K."/>
            <person name="Bills G."/>
            <person name="Bluhm B."/>
            <person name="Cannon C."/>
            <person name="Castanera R."/>
            <person name="Culley D."/>
            <person name="Daum C."/>
            <person name="Ezra D."/>
            <person name="Gonzalez J."/>
            <person name="Henrissat B."/>
            <person name="Kuo A."/>
            <person name="Liang C."/>
            <person name="Lipzen A."/>
            <person name="Lutzoni F."/>
            <person name="Magnuson J."/>
            <person name="Mondo S."/>
            <person name="Nolan M."/>
            <person name="Ohm R."/>
            <person name="Pangilinan J."/>
            <person name="Park H.-J."/>
            <person name="Ramirez L."/>
            <person name="Alfaro M."/>
            <person name="Sun H."/>
            <person name="Tritt A."/>
            <person name="Yoshinaga Y."/>
            <person name="Zwiers L.-H."/>
            <person name="Turgeon B."/>
            <person name="Goodwin S."/>
            <person name="Spatafora J."/>
            <person name="Crous P."/>
            <person name="Grigoriev I."/>
        </authorList>
    </citation>
    <scope>NUCLEOTIDE SEQUENCE</scope>
    <source>
        <strain evidence="10">CBS 113389</strain>
    </source>
</reference>
<dbReference type="Pfam" id="PF00728">
    <property type="entry name" value="Glyco_hydro_20"/>
    <property type="match status" value="1"/>
</dbReference>
<keyword evidence="6 7" id="KW-0326">Glycosidase</keyword>
<dbReference type="Proteomes" id="UP000799767">
    <property type="component" value="Unassembled WGS sequence"/>
</dbReference>
<dbReference type="RefSeq" id="XP_033592197.1">
    <property type="nucleotide sequence ID" value="XM_033733069.1"/>
</dbReference>
<gene>
    <name evidence="10" type="ORF">BDY17DRAFT_293987</name>
</gene>
<comment type="similarity">
    <text evidence="2 7">Belongs to the glycosyl hydrolase 20 family.</text>
</comment>
<dbReference type="GO" id="GO:0016231">
    <property type="term" value="F:beta-N-acetylglucosaminidase activity"/>
    <property type="evidence" value="ECO:0007669"/>
    <property type="project" value="TreeGrafter"/>
</dbReference>
<dbReference type="SUPFAM" id="SSF55545">
    <property type="entry name" value="beta-N-acetylhexosaminidase-like domain"/>
    <property type="match status" value="1"/>
</dbReference>
<dbReference type="FunFam" id="3.20.20.80:FF:000063">
    <property type="entry name" value="Beta-hexosaminidase"/>
    <property type="match status" value="1"/>
</dbReference>
<organism evidence="10 11">
    <name type="scientific">Neohortaea acidophila</name>
    <dbReference type="NCBI Taxonomy" id="245834"/>
    <lineage>
        <taxon>Eukaryota</taxon>
        <taxon>Fungi</taxon>
        <taxon>Dikarya</taxon>
        <taxon>Ascomycota</taxon>
        <taxon>Pezizomycotina</taxon>
        <taxon>Dothideomycetes</taxon>
        <taxon>Dothideomycetidae</taxon>
        <taxon>Mycosphaerellales</taxon>
        <taxon>Teratosphaeriaceae</taxon>
        <taxon>Neohortaea</taxon>
    </lineage>
</organism>
<evidence type="ECO:0000256" key="2">
    <source>
        <dbReference type="ARBA" id="ARBA00006285"/>
    </source>
</evidence>
<protein>
    <recommendedName>
        <fullName evidence="7">Beta-hexosaminidase</fullName>
        <ecNumber evidence="7">3.2.1.52</ecNumber>
    </recommendedName>
</protein>
<name>A0A6A6PZJ1_9PEZI</name>
<dbReference type="InterPro" id="IPR015883">
    <property type="entry name" value="Glyco_hydro_20_cat"/>
</dbReference>
<evidence type="ECO:0000256" key="8">
    <source>
        <dbReference type="PIRSR" id="PIRSR001093-1"/>
    </source>
</evidence>
<comment type="catalytic activity">
    <reaction evidence="1 7">
        <text>Hydrolysis of terminal non-reducing N-acetyl-D-hexosamine residues in N-acetyl-beta-D-hexosaminides.</text>
        <dbReference type="EC" id="3.2.1.52"/>
    </reaction>
</comment>
<dbReference type="PRINTS" id="PR00738">
    <property type="entry name" value="GLHYDRLASE20"/>
</dbReference>
<evidence type="ECO:0000256" key="6">
    <source>
        <dbReference type="ARBA" id="ARBA00023295"/>
    </source>
</evidence>
<keyword evidence="4 7" id="KW-0378">Hydrolase</keyword>
<dbReference type="SUPFAM" id="SSF51445">
    <property type="entry name" value="(Trans)glycosidases"/>
    <property type="match status" value="1"/>
</dbReference>
<proteinExistence type="inferred from homology"/>
<dbReference type="GO" id="GO:0030203">
    <property type="term" value="P:glycosaminoglycan metabolic process"/>
    <property type="evidence" value="ECO:0007669"/>
    <property type="project" value="TreeGrafter"/>
</dbReference>
<dbReference type="PIRSF" id="PIRSF001093">
    <property type="entry name" value="B-hxosamndse_ab_euk"/>
    <property type="match status" value="1"/>
</dbReference>
<sequence length="573" mass="65674">MVSTSKELPIWPQPTLTEFGTHTSPLLTGSDLTYSVTNVDALPREPQAHREEFGRRTEPARHNDDPYAQERVRNIFSRGIEFITSQAKFKHRSTMLRGYNEVVSPPADSHPRRHQHVSIEQLTITQPITATFLEWYKLRVDVDGNCHIQIASLLALNRAMATFVQLFYGAADSAIFCPYCPLLIEDSPQFQHRGLNIDLSRNVMLPSDIGRVIDGLWLNKFNRLHLHATDSQSWPLEIPSIPELAKKGAYHESQIWTASDLREVQKYGFERGIEVYVEVDMPGHTASIYHSHPELIVGYKMEPVMEYALQPPAGTLKLKSNAAREFIQRLLDDLLPRVREYSDKFHLGGDELNLNCYKFEEGLESNSKEVLRPLVQSFYDMCLSKLEKHDARPMLWEEMLLEWDINFPSSTIFQAWRSQESLGKIVERGHYAIFSPCHRWYLDTGLGTFMEPDPDNPDTPVKYPFEDWCPPFKNWRTVYTYDPFEGIADKDRHLLLGGEVSLWCELTDGVTVDTMVWPRAAAAAEVLWSGSGQLDESVTRRLAGMRERLVRAGIRAGMVQTEWALRNPGSSYM</sequence>
<dbReference type="PANTHER" id="PTHR22600:SF58">
    <property type="entry name" value="BETA-HEXOSAMINIDASE"/>
    <property type="match status" value="1"/>
</dbReference>
<dbReference type="InterPro" id="IPR029018">
    <property type="entry name" value="Hex-like_dom2"/>
</dbReference>
<dbReference type="EMBL" id="MU001633">
    <property type="protein sequence ID" value="KAF2485628.1"/>
    <property type="molecule type" value="Genomic_DNA"/>
</dbReference>
<evidence type="ECO:0000256" key="1">
    <source>
        <dbReference type="ARBA" id="ARBA00001231"/>
    </source>
</evidence>
<feature type="domain" description="Glycoside hydrolase family 20 catalytic" evidence="9">
    <location>
        <begin position="190"/>
        <end position="530"/>
    </location>
</feature>
<evidence type="ECO:0000259" key="9">
    <source>
        <dbReference type="Pfam" id="PF00728"/>
    </source>
</evidence>
<dbReference type="GO" id="GO:0005975">
    <property type="term" value="P:carbohydrate metabolic process"/>
    <property type="evidence" value="ECO:0007669"/>
    <property type="project" value="InterPro"/>
</dbReference>
<keyword evidence="5" id="KW-0325">Glycoprotein</keyword>
<evidence type="ECO:0000256" key="5">
    <source>
        <dbReference type="ARBA" id="ARBA00023180"/>
    </source>
</evidence>
<dbReference type="Gene3D" id="3.20.20.80">
    <property type="entry name" value="Glycosidases"/>
    <property type="match status" value="1"/>
</dbReference>
<feature type="active site" description="Proton donor" evidence="8">
    <location>
        <position position="351"/>
    </location>
</feature>
<dbReference type="InterPro" id="IPR025705">
    <property type="entry name" value="Beta_hexosaminidase_sua/sub"/>
</dbReference>
<evidence type="ECO:0000313" key="11">
    <source>
        <dbReference type="Proteomes" id="UP000799767"/>
    </source>
</evidence>